<dbReference type="EMBL" id="KF648558">
    <property type="protein sequence ID" value="AGZ84970.1"/>
    <property type="molecule type" value="Genomic_DNA"/>
</dbReference>
<protein>
    <submittedName>
        <fullName evidence="1">Uncharacterized protein</fullName>
    </submittedName>
</protein>
<reference evidence="1" key="2">
    <citation type="journal article" date="2014" name="PLoS Negl. Trop. Dis.">
        <title>Isolation and Characterization of Two Novel Plasmids from Pathogenic Leptospira interrogans Serogroup Canicola Serovar Canicola Strain Gui44.</title>
        <authorList>
            <person name="Zhu W.N."/>
            <person name="Huang L.L."/>
            <person name="Zeng L.B."/>
            <person name="Zhuang X.R."/>
            <person name="Chen C.Y."/>
            <person name="Wang Y.Z."/>
            <person name="Qin J.H."/>
            <person name="Zhu Y.Z."/>
            <person name="Guo X.K."/>
        </authorList>
    </citation>
    <scope>NUCLEOTIDE SEQUENCE</scope>
    <source>
        <strain evidence="1">Gui44</strain>
        <plasmid evidence="1">pGui2</plasmid>
    </source>
</reference>
<evidence type="ECO:0000313" key="1">
    <source>
        <dbReference type="EMBL" id="AGZ84970.1"/>
    </source>
</evidence>
<dbReference type="AlphaFoldDB" id="A0A067YBC0"/>
<proteinExistence type="predicted"/>
<accession>A0A067YBC0</accession>
<name>A0A067YBC0_LEPIR</name>
<sequence>MYLQVSEYGRLDNSGFTNLKTVSPLEVNLEWIKESINKLEYYSTKFKGVQSLNTGLYSKSDLNFKDFCIFVKPTVNLRATSEYYCISFIAKLK</sequence>
<reference evidence="1" key="1">
    <citation type="submission" date="2013-09" db="EMBL/GenBank/DDBJ databases">
        <authorList>
            <person name="Huang L."/>
            <person name="Zeng L."/>
            <person name="Zhu Y."/>
            <person name="Guo X."/>
        </authorList>
    </citation>
    <scope>NUCLEOTIDE SEQUENCE</scope>
    <source>
        <strain evidence="1">Gui44</strain>
        <plasmid evidence="1">pGui2</plasmid>
    </source>
</reference>
<dbReference type="RefSeq" id="WP_000281286.1">
    <property type="nucleotide sequence ID" value="NZ_MCLU01000199.1"/>
</dbReference>
<organism evidence="1">
    <name type="scientific">Leptospira interrogans serovar Canicola</name>
    <dbReference type="NCBI Taxonomy" id="211880"/>
    <lineage>
        <taxon>Bacteria</taxon>
        <taxon>Pseudomonadati</taxon>
        <taxon>Spirochaetota</taxon>
        <taxon>Spirochaetia</taxon>
        <taxon>Leptospirales</taxon>
        <taxon>Leptospiraceae</taxon>
        <taxon>Leptospira</taxon>
    </lineage>
</organism>
<keyword evidence="1" id="KW-0614">Plasmid</keyword>
<geneLocation type="plasmid" evidence="1">
    <name>pGui2</name>
</geneLocation>